<gene>
    <name evidence="1" type="ORF">MtrunA17_Chr7g0226661</name>
</gene>
<dbReference type="PANTHER" id="PTHR33527">
    <property type="entry name" value="OS07G0274300 PROTEIN"/>
    <property type="match status" value="1"/>
</dbReference>
<name>A0A396GX77_MEDTR</name>
<dbReference type="AlphaFoldDB" id="A0A396GX77"/>
<evidence type="ECO:0000313" key="2">
    <source>
        <dbReference type="Proteomes" id="UP000265566"/>
    </source>
</evidence>
<dbReference type="PANTHER" id="PTHR33527:SF28">
    <property type="entry name" value="GB|AAD43168.1"/>
    <property type="match status" value="1"/>
</dbReference>
<organism evidence="1 2">
    <name type="scientific">Medicago truncatula</name>
    <name type="common">Barrel medic</name>
    <name type="synonym">Medicago tribuloides</name>
    <dbReference type="NCBI Taxonomy" id="3880"/>
    <lineage>
        <taxon>Eukaryota</taxon>
        <taxon>Viridiplantae</taxon>
        <taxon>Streptophyta</taxon>
        <taxon>Embryophyta</taxon>
        <taxon>Tracheophyta</taxon>
        <taxon>Spermatophyta</taxon>
        <taxon>Magnoliopsida</taxon>
        <taxon>eudicotyledons</taxon>
        <taxon>Gunneridae</taxon>
        <taxon>Pentapetalae</taxon>
        <taxon>rosids</taxon>
        <taxon>fabids</taxon>
        <taxon>Fabales</taxon>
        <taxon>Fabaceae</taxon>
        <taxon>Papilionoideae</taxon>
        <taxon>50 kb inversion clade</taxon>
        <taxon>NPAAA clade</taxon>
        <taxon>Hologalegina</taxon>
        <taxon>IRL clade</taxon>
        <taxon>Trifolieae</taxon>
        <taxon>Medicago</taxon>
    </lineage>
</organism>
<accession>A0A396GX77</accession>
<dbReference type="Proteomes" id="UP000265566">
    <property type="component" value="Chromosome 7"/>
</dbReference>
<dbReference type="EMBL" id="PSQE01000007">
    <property type="protein sequence ID" value="RHN45103.1"/>
    <property type="molecule type" value="Genomic_DNA"/>
</dbReference>
<dbReference type="Gramene" id="rna39309">
    <property type="protein sequence ID" value="RHN45103.1"/>
    <property type="gene ID" value="gene39309"/>
</dbReference>
<reference evidence="2" key="1">
    <citation type="journal article" date="2018" name="Nat. Plants">
        <title>Whole-genome landscape of Medicago truncatula symbiotic genes.</title>
        <authorList>
            <person name="Pecrix Y."/>
            <person name="Staton S.E."/>
            <person name="Sallet E."/>
            <person name="Lelandais-Briere C."/>
            <person name="Moreau S."/>
            <person name="Carrere S."/>
            <person name="Blein T."/>
            <person name="Jardinaud M.F."/>
            <person name="Latrasse D."/>
            <person name="Zouine M."/>
            <person name="Zahm M."/>
            <person name="Kreplak J."/>
            <person name="Mayjonade B."/>
            <person name="Satge C."/>
            <person name="Perez M."/>
            <person name="Cauet S."/>
            <person name="Marande W."/>
            <person name="Chantry-Darmon C."/>
            <person name="Lopez-Roques C."/>
            <person name="Bouchez O."/>
            <person name="Berard A."/>
            <person name="Debelle F."/>
            <person name="Munos S."/>
            <person name="Bendahmane A."/>
            <person name="Berges H."/>
            <person name="Niebel A."/>
            <person name="Buitink J."/>
            <person name="Frugier F."/>
            <person name="Benhamed M."/>
            <person name="Crespi M."/>
            <person name="Gouzy J."/>
            <person name="Gamas P."/>
        </authorList>
    </citation>
    <scope>NUCLEOTIDE SEQUENCE [LARGE SCALE GENOMIC DNA]</scope>
    <source>
        <strain evidence="2">cv. Jemalong A17</strain>
    </source>
</reference>
<protein>
    <submittedName>
        <fullName evidence="1">Uncharacterized protein</fullName>
    </submittedName>
</protein>
<proteinExistence type="predicted"/>
<comment type="caution">
    <text evidence="1">The sequence shown here is derived from an EMBL/GenBank/DDBJ whole genome shotgun (WGS) entry which is preliminary data.</text>
</comment>
<sequence>MQKPNSPEQSMYARLVVRPEAIDVIDHFLEYKPIMKFSINGKHVWARKYIPKLPPPFEPGTSQYFP</sequence>
<evidence type="ECO:0000313" key="1">
    <source>
        <dbReference type="EMBL" id="RHN45103.1"/>
    </source>
</evidence>